<evidence type="ECO:0000256" key="13">
    <source>
        <dbReference type="ARBA" id="ARBA00023209"/>
    </source>
</evidence>
<dbReference type="InterPro" id="IPR025202">
    <property type="entry name" value="PLD-like_dom"/>
</dbReference>
<keyword evidence="4" id="KW-1003">Cell membrane</keyword>
<evidence type="ECO:0000256" key="14">
    <source>
        <dbReference type="ARBA" id="ARBA00023264"/>
    </source>
</evidence>
<name>A0A1K2HVK5_9HYPH</name>
<keyword evidence="9" id="KW-0677">Repeat</keyword>
<evidence type="ECO:0000313" key="18">
    <source>
        <dbReference type="EMBL" id="SFZ82834.1"/>
    </source>
</evidence>
<organism evidence="18 19">
    <name type="scientific">Devosia enhydra</name>
    <dbReference type="NCBI Taxonomy" id="665118"/>
    <lineage>
        <taxon>Bacteria</taxon>
        <taxon>Pseudomonadati</taxon>
        <taxon>Pseudomonadota</taxon>
        <taxon>Alphaproteobacteria</taxon>
        <taxon>Hyphomicrobiales</taxon>
        <taxon>Devosiaceae</taxon>
        <taxon>Devosia</taxon>
    </lineage>
</organism>
<dbReference type="GO" id="GO:0032049">
    <property type="term" value="P:cardiolipin biosynthetic process"/>
    <property type="evidence" value="ECO:0007669"/>
    <property type="project" value="UniProtKB-UniRule"/>
</dbReference>
<dbReference type="InterPro" id="IPR001736">
    <property type="entry name" value="PLipase_D/transphosphatidylase"/>
</dbReference>
<evidence type="ECO:0000256" key="15">
    <source>
        <dbReference type="NCBIfam" id="TIGR04265"/>
    </source>
</evidence>
<evidence type="ECO:0000256" key="3">
    <source>
        <dbReference type="ARBA" id="ARBA00004651"/>
    </source>
</evidence>
<evidence type="ECO:0000256" key="9">
    <source>
        <dbReference type="ARBA" id="ARBA00022737"/>
    </source>
</evidence>
<dbReference type="EMBL" id="FPKU01000001">
    <property type="protein sequence ID" value="SFZ82834.1"/>
    <property type="molecule type" value="Genomic_DNA"/>
</dbReference>
<evidence type="ECO:0000256" key="7">
    <source>
        <dbReference type="ARBA" id="ARBA00022679"/>
    </source>
</evidence>
<dbReference type="Proteomes" id="UP000183447">
    <property type="component" value="Unassembled WGS sequence"/>
</dbReference>
<dbReference type="RefSeq" id="WP_084603285.1">
    <property type="nucleotide sequence ID" value="NZ_FPKU01000001.1"/>
</dbReference>
<dbReference type="SMART" id="SM00155">
    <property type="entry name" value="PLDc"/>
    <property type="match status" value="2"/>
</dbReference>
<evidence type="ECO:0000256" key="1">
    <source>
        <dbReference type="ARBA" id="ARBA00003145"/>
    </source>
</evidence>
<keyword evidence="7" id="KW-0808">Transferase</keyword>
<keyword evidence="11" id="KW-0443">Lipid metabolism</keyword>
<evidence type="ECO:0000313" key="19">
    <source>
        <dbReference type="Proteomes" id="UP000183447"/>
    </source>
</evidence>
<comment type="subcellular location">
    <subcellularLocation>
        <location evidence="3">Cell membrane</location>
        <topology evidence="3">Multi-pass membrane protein</topology>
    </subcellularLocation>
    <subcellularLocation>
        <location evidence="2">Secreted</location>
    </subcellularLocation>
</comment>
<evidence type="ECO:0000256" key="12">
    <source>
        <dbReference type="ARBA" id="ARBA00023136"/>
    </source>
</evidence>
<dbReference type="GO" id="GO:0005576">
    <property type="term" value="C:extracellular region"/>
    <property type="evidence" value="ECO:0007669"/>
    <property type="project" value="UniProtKB-SubCell"/>
</dbReference>
<keyword evidence="5" id="KW-0444">Lipid biosynthesis</keyword>
<dbReference type="GO" id="GO:0005886">
    <property type="term" value="C:plasma membrane"/>
    <property type="evidence" value="ECO:0007669"/>
    <property type="project" value="UniProtKB-SubCell"/>
</dbReference>
<dbReference type="EC" id="2.7.8.-" evidence="15"/>
<dbReference type="CDD" id="cd09155">
    <property type="entry name" value="PLDc_PaCLS_like_1"/>
    <property type="match status" value="1"/>
</dbReference>
<keyword evidence="19" id="KW-1185">Reference proteome</keyword>
<evidence type="ECO:0000256" key="10">
    <source>
        <dbReference type="ARBA" id="ARBA00022989"/>
    </source>
</evidence>
<keyword evidence="12 16" id="KW-0472">Membrane</keyword>
<evidence type="ECO:0000256" key="11">
    <source>
        <dbReference type="ARBA" id="ARBA00023098"/>
    </source>
</evidence>
<dbReference type="GO" id="GO:0008808">
    <property type="term" value="F:cardiolipin synthase activity"/>
    <property type="evidence" value="ECO:0007669"/>
    <property type="project" value="UniProtKB-UniRule"/>
</dbReference>
<dbReference type="PANTHER" id="PTHR21248">
    <property type="entry name" value="CARDIOLIPIN SYNTHASE"/>
    <property type="match status" value="1"/>
</dbReference>
<evidence type="ECO:0000256" key="5">
    <source>
        <dbReference type="ARBA" id="ARBA00022516"/>
    </source>
</evidence>
<dbReference type="Pfam" id="PF13396">
    <property type="entry name" value="PLDc_N"/>
    <property type="match status" value="1"/>
</dbReference>
<evidence type="ECO:0000256" key="8">
    <source>
        <dbReference type="ARBA" id="ARBA00022692"/>
    </source>
</evidence>
<dbReference type="Gene3D" id="3.30.870.10">
    <property type="entry name" value="Endonuclease Chain A"/>
    <property type="match status" value="2"/>
</dbReference>
<dbReference type="Pfam" id="PF13091">
    <property type="entry name" value="PLDc_2"/>
    <property type="match status" value="2"/>
</dbReference>
<keyword evidence="10 16" id="KW-1133">Transmembrane helix</keyword>
<feature type="domain" description="PLD phosphodiesterase" evidence="17">
    <location>
        <begin position="392"/>
        <end position="419"/>
    </location>
</feature>
<proteinExistence type="predicted"/>
<dbReference type="PROSITE" id="PS50035">
    <property type="entry name" value="PLD"/>
    <property type="match status" value="2"/>
</dbReference>
<evidence type="ECO:0000256" key="16">
    <source>
        <dbReference type="SAM" id="Phobius"/>
    </source>
</evidence>
<evidence type="ECO:0000259" key="17">
    <source>
        <dbReference type="PROSITE" id="PS50035"/>
    </source>
</evidence>
<dbReference type="SUPFAM" id="SSF56024">
    <property type="entry name" value="Phospholipase D/nuclease"/>
    <property type="match status" value="2"/>
</dbReference>
<evidence type="ECO:0000256" key="6">
    <source>
        <dbReference type="ARBA" id="ARBA00022525"/>
    </source>
</evidence>
<dbReference type="PANTHER" id="PTHR21248:SF22">
    <property type="entry name" value="PHOSPHOLIPASE D"/>
    <property type="match status" value="1"/>
</dbReference>
<feature type="transmembrane region" description="Helical" evidence="16">
    <location>
        <begin position="43"/>
        <end position="69"/>
    </location>
</feature>
<evidence type="ECO:0000256" key="2">
    <source>
        <dbReference type="ARBA" id="ARBA00004613"/>
    </source>
</evidence>
<dbReference type="InterPro" id="IPR027379">
    <property type="entry name" value="CLS_N"/>
</dbReference>
<dbReference type="OrthoDB" id="9762009at2"/>
<reference evidence="18 19" key="1">
    <citation type="submission" date="2016-11" db="EMBL/GenBank/DDBJ databases">
        <authorList>
            <person name="Jaros S."/>
            <person name="Januszkiewicz K."/>
            <person name="Wedrychowicz H."/>
        </authorList>
    </citation>
    <scope>NUCLEOTIDE SEQUENCE [LARGE SCALE GENOMIC DNA]</scope>
    <source>
        <strain evidence="18 19">ATCC 23634</strain>
    </source>
</reference>
<feature type="transmembrane region" description="Helical" evidence="16">
    <location>
        <begin position="12"/>
        <end position="31"/>
    </location>
</feature>
<sequence>MTDIVRAIVGNIHIVAIFFAANYALAALCAVREILASRTSQGSIAWLLSLLFFPFPVALIYLVFGWKFFDGYQERRLQSRNARPLRAQDLKVIDRETTDDWPVLTRVSGVPFNSGNDTRLLIDGQATFDSIFEGISQAKRYLFVQFYIVRDDALGRELAVRLAERARAGVRVYLLYDDVGSTDLPRRYRDELRAAGVKVAGFNQRHKFLRIYGPMRINYRNHRKIVVVDGKVAWTGGINVGIEYLGQDPKFGHWRDTHLRIEGPAALACALIFREDWEWATGDALPFEPPAEVETPGNVPALVMATGPADRLESCAIAFTDVIAQARKRLWIVSPYFVPDTDVRTALLAAVLRGVDVRVMLPEKPDHKIVWHASNAHADHMVKRGVGVYRYTAGFLHQKVLLVDDKITSVGSVNFDNRSFAINFEITVWMPHASMIEAVEAMLVDDFARCRKVGKAEAADRSYFDRLINSAARLVSPIL</sequence>
<keyword evidence="14" id="KW-1208">Phospholipid metabolism</keyword>
<keyword evidence="8 16" id="KW-0812">Transmembrane</keyword>
<keyword evidence="6" id="KW-0964">Secreted</keyword>
<gene>
    <name evidence="18" type="ORF">SAMN02983003_1304</name>
</gene>
<dbReference type="NCBIfam" id="TIGR04265">
    <property type="entry name" value="bac_cardiolipin"/>
    <property type="match status" value="1"/>
</dbReference>
<dbReference type="InterPro" id="IPR022924">
    <property type="entry name" value="Cardiolipin_synthase"/>
</dbReference>
<accession>A0A1K2HVK5</accession>
<evidence type="ECO:0000256" key="4">
    <source>
        <dbReference type="ARBA" id="ARBA00022475"/>
    </source>
</evidence>
<comment type="function">
    <text evidence="1">Could be a virulence factor.</text>
</comment>
<feature type="domain" description="PLD phosphodiesterase" evidence="17">
    <location>
        <begin position="217"/>
        <end position="244"/>
    </location>
</feature>
<protein>
    <recommendedName>
        <fullName evidence="15">Cardiolipin synthase</fullName>
        <ecNumber evidence="15">2.7.8.-</ecNumber>
    </recommendedName>
</protein>
<dbReference type="STRING" id="665118.SAMN02983003_1304"/>
<dbReference type="AlphaFoldDB" id="A0A1K2HVK5"/>
<keyword evidence="13" id="KW-0594">Phospholipid biosynthesis</keyword>